<accession>A0A7J8JV94</accession>
<dbReference type="AlphaFoldDB" id="A0A7J8JV94"/>
<evidence type="ECO:0000313" key="2">
    <source>
        <dbReference type="Proteomes" id="UP000550707"/>
    </source>
</evidence>
<evidence type="ECO:0000313" key="1">
    <source>
        <dbReference type="EMBL" id="KAF6500753.1"/>
    </source>
</evidence>
<reference evidence="1 2" key="1">
    <citation type="journal article" date="2020" name="Nature">
        <title>Six reference-quality genomes reveal evolution of bat adaptations.</title>
        <authorList>
            <person name="Jebb D."/>
            <person name="Huang Z."/>
            <person name="Pippel M."/>
            <person name="Hughes G.M."/>
            <person name="Lavrichenko K."/>
            <person name="Devanna P."/>
            <person name="Winkler S."/>
            <person name="Jermiin L.S."/>
            <person name="Skirmuntt E.C."/>
            <person name="Katzourakis A."/>
            <person name="Burkitt-Gray L."/>
            <person name="Ray D.A."/>
            <person name="Sullivan K.A.M."/>
            <person name="Roscito J.G."/>
            <person name="Kirilenko B.M."/>
            <person name="Davalos L.M."/>
            <person name="Corthals A.P."/>
            <person name="Power M.L."/>
            <person name="Jones G."/>
            <person name="Ransome R.D."/>
            <person name="Dechmann D.K.N."/>
            <person name="Locatelli A.G."/>
            <person name="Puechmaille S.J."/>
            <person name="Fedrigo O."/>
            <person name="Jarvis E.D."/>
            <person name="Hiller M."/>
            <person name="Vernes S.C."/>
            <person name="Myers E.W."/>
            <person name="Teeling E.C."/>
        </authorList>
    </citation>
    <scope>NUCLEOTIDE SEQUENCE [LARGE SCALE GENOMIC DNA]</scope>
    <source>
        <strain evidence="1">MMolMol1</strain>
        <tissue evidence="1">Muscle</tissue>
    </source>
</reference>
<name>A0A7J8JV94_MOLMO</name>
<keyword evidence="2" id="KW-1185">Reference proteome</keyword>
<proteinExistence type="predicted"/>
<comment type="caution">
    <text evidence="1">The sequence shown here is derived from an EMBL/GenBank/DDBJ whole genome shotgun (WGS) entry which is preliminary data.</text>
</comment>
<dbReference type="EMBL" id="JACASF010000001">
    <property type="protein sequence ID" value="KAF6500753.1"/>
    <property type="molecule type" value="Genomic_DNA"/>
</dbReference>
<organism evidence="1 2">
    <name type="scientific">Molossus molossus</name>
    <name type="common">Pallas' mastiff bat</name>
    <name type="synonym">Vespertilio molossus</name>
    <dbReference type="NCBI Taxonomy" id="27622"/>
    <lineage>
        <taxon>Eukaryota</taxon>
        <taxon>Metazoa</taxon>
        <taxon>Chordata</taxon>
        <taxon>Craniata</taxon>
        <taxon>Vertebrata</taxon>
        <taxon>Euteleostomi</taxon>
        <taxon>Mammalia</taxon>
        <taxon>Eutheria</taxon>
        <taxon>Laurasiatheria</taxon>
        <taxon>Chiroptera</taxon>
        <taxon>Yangochiroptera</taxon>
        <taxon>Molossidae</taxon>
        <taxon>Molossus</taxon>
    </lineage>
</organism>
<gene>
    <name evidence="1" type="ORF">HJG59_007809</name>
</gene>
<protein>
    <submittedName>
        <fullName evidence="1">Uncharacterized protein</fullName>
    </submittedName>
</protein>
<sequence length="169" mass="19229">MCSNTHWEYASRTSPIRKDEERVSKSCDVAWKSDLLGQHLAAKPKKTCFKDVELKRQENRMWTLGYNGNSRELNQGPTVFTFRLKQSSSTQCENSCVLCAQVTWKTYKDVSLLILLKYAKNTLQNVGLSPESRVSSNGVRKSHLTHSLCPSDVHLLCLLCNASVYSLRR</sequence>
<dbReference type="Proteomes" id="UP000550707">
    <property type="component" value="Unassembled WGS sequence"/>
</dbReference>
<dbReference type="InParanoid" id="A0A7J8JV94"/>